<dbReference type="InterPro" id="IPR010930">
    <property type="entry name" value="Flg_bb/hook_C_dom"/>
</dbReference>
<feature type="domain" description="Flagellar hook protein FlgE/F/G-like D1" evidence="6">
    <location>
        <begin position="79"/>
        <end position="114"/>
    </location>
</feature>
<dbReference type="Proteomes" id="UP000054785">
    <property type="component" value="Unassembled WGS sequence"/>
</dbReference>
<dbReference type="Pfam" id="PF22692">
    <property type="entry name" value="LlgE_F_G_D1"/>
    <property type="match status" value="1"/>
</dbReference>
<evidence type="ECO:0000256" key="4">
    <source>
        <dbReference type="RuleBase" id="RU362116"/>
    </source>
</evidence>
<name>A0A0W0TTQ9_9GAMM</name>
<evidence type="ECO:0000259" key="6">
    <source>
        <dbReference type="Pfam" id="PF22692"/>
    </source>
</evidence>
<gene>
    <name evidence="7" type="primary">flgE_2</name>
    <name evidence="7" type="ORF">Lgee_1294</name>
</gene>
<accession>A0A0W0TTQ9</accession>
<protein>
    <submittedName>
        <fullName evidence="7">Flagellar hook protein FlgE</fullName>
    </submittedName>
</protein>
<dbReference type="AlphaFoldDB" id="A0A0W0TTQ9"/>
<keyword evidence="7" id="KW-0282">Flagellum</keyword>
<keyword evidence="7" id="KW-0966">Cell projection</keyword>
<comment type="similarity">
    <text evidence="2 4">Belongs to the flagella basal body rod proteins family.</text>
</comment>
<dbReference type="NCBIfam" id="TIGR03506">
    <property type="entry name" value="FlgEFG_subfam"/>
    <property type="match status" value="1"/>
</dbReference>
<dbReference type="OrthoDB" id="8578401at2"/>
<dbReference type="PANTHER" id="PTHR30435">
    <property type="entry name" value="FLAGELLAR PROTEIN"/>
    <property type="match status" value="1"/>
</dbReference>
<keyword evidence="3 4" id="KW-0975">Bacterial flagellum</keyword>
<comment type="caution">
    <text evidence="7">The sequence shown here is derived from an EMBL/GenBank/DDBJ whole genome shotgun (WGS) entry which is preliminary data.</text>
</comment>
<comment type="subcellular location">
    <subcellularLocation>
        <location evidence="1 4">Bacterial flagellum basal body</location>
    </subcellularLocation>
</comment>
<evidence type="ECO:0000259" key="5">
    <source>
        <dbReference type="Pfam" id="PF06429"/>
    </source>
</evidence>
<feature type="domain" description="Flagellar basal-body/hook protein C-terminal" evidence="5">
    <location>
        <begin position="338"/>
        <end position="379"/>
    </location>
</feature>
<evidence type="ECO:0000256" key="1">
    <source>
        <dbReference type="ARBA" id="ARBA00004117"/>
    </source>
</evidence>
<dbReference type="GO" id="GO:0071978">
    <property type="term" value="P:bacterial-type flagellum-dependent swarming motility"/>
    <property type="evidence" value="ECO:0007669"/>
    <property type="project" value="TreeGrafter"/>
</dbReference>
<dbReference type="STRING" id="45065.Lgee_1294"/>
<dbReference type="PATRIC" id="fig|45065.4.peg.1394"/>
<keyword evidence="7" id="KW-0969">Cilium</keyword>
<dbReference type="InterPro" id="IPR037925">
    <property type="entry name" value="FlgE/F/G-like"/>
</dbReference>
<dbReference type="EMBL" id="LNYC01000051">
    <property type="protein sequence ID" value="KTC99028.1"/>
    <property type="molecule type" value="Genomic_DNA"/>
</dbReference>
<dbReference type="GO" id="GO:0009425">
    <property type="term" value="C:bacterial-type flagellum basal body"/>
    <property type="evidence" value="ECO:0007669"/>
    <property type="project" value="UniProtKB-SubCell"/>
</dbReference>
<organism evidence="7 8">
    <name type="scientific">Legionella geestiana</name>
    <dbReference type="NCBI Taxonomy" id="45065"/>
    <lineage>
        <taxon>Bacteria</taxon>
        <taxon>Pseudomonadati</taxon>
        <taxon>Pseudomonadota</taxon>
        <taxon>Gammaproteobacteria</taxon>
        <taxon>Legionellales</taxon>
        <taxon>Legionellaceae</taxon>
        <taxon>Legionella</taxon>
    </lineage>
</organism>
<sequence>MSNTWYTSLSGMHAASAGLQNTSANISNLQSAGFKRHEWYFSSLSQDARGYPEGVRSGNSSINFSAGAYQQTGNPTDLAIIGDGFFVLRLADDRLLYTRAGQFYFNESGVLCDRRTQAEVMGLDGSGQLIPIIQTGPKHVPGAATHSLNLGGTIAPGNRAEFSVDTVYDSKGRAHTLKVGLLQMSENEYTLDYVLCDDVLIPTFPQTLQFVAGMPTSTRNSLSLTLFGKEELVLNFGTDDLMNQEDMVRLNGSETRISVRRQDGFAKGAPLSASFDDAGRLVWLYDNGKTVEGPKIALACFRQPEKVLKAARDNTFSCEDLSARTLSASGAPGFGSVQSGQVEGSNVDSTLEFANMVVLQRMFQACSQIMDIDKQLLEELRHR</sequence>
<dbReference type="InterPro" id="IPR020013">
    <property type="entry name" value="Flagellar_FlgE/F/G"/>
</dbReference>
<evidence type="ECO:0000256" key="3">
    <source>
        <dbReference type="ARBA" id="ARBA00023143"/>
    </source>
</evidence>
<reference evidence="7 8" key="1">
    <citation type="submission" date="2015-11" db="EMBL/GenBank/DDBJ databases">
        <title>Genomic analysis of 38 Legionella species identifies large and diverse effector repertoires.</title>
        <authorList>
            <person name="Burstein D."/>
            <person name="Amaro F."/>
            <person name="Zusman T."/>
            <person name="Lifshitz Z."/>
            <person name="Cohen O."/>
            <person name="Gilbert J.A."/>
            <person name="Pupko T."/>
            <person name="Shuman H.A."/>
            <person name="Segal G."/>
        </authorList>
    </citation>
    <scope>NUCLEOTIDE SEQUENCE [LARGE SCALE GENOMIC DNA]</scope>
    <source>
        <strain evidence="7 8">ATCC 49504</strain>
    </source>
</reference>
<evidence type="ECO:0000313" key="8">
    <source>
        <dbReference type="Proteomes" id="UP000054785"/>
    </source>
</evidence>
<evidence type="ECO:0000256" key="2">
    <source>
        <dbReference type="ARBA" id="ARBA00009677"/>
    </source>
</evidence>
<evidence type="ECO:0000313" key="7">
    <source>
        <dbReference type="EMBL" id="KTC99028.1"/>
    </source>
</evidence>
<dbReference type="Pfam" id="PF06429">
    <property type="entry name" value="Flg_bbr_C"/>
    <property type="match status" value="1"/>
</dbReference>
<dbReference type="InterPro" id="IPR053967">
    <property type="entry name" value="LlgE_F_G-like_D1"/>
</dbReference>
<dbReference type="PANTHER" id="PTHR30435:SF19">
    <property type="entry name" value="FLAGELLAR BASAL-BODY ROD PROTEIN FLGG"/>
    <property type="match status" value="1"/>
</dbReference>
<dbReference type="SUPFAM" id="SSF117143">
    <property type="entry name" value="Flagellar hook protein flgE"/>
    <property type="match status" value="1"/>
</dbReference>
<keyword evidence="8" id="KW-1185">Reference proteome</keyword>
<proteinExistence type="inferred from homology"/>
<dbReference type="RefSeq" id="WP_028386007.1">
    <property type="nucleotide sequence ID" value="NZ_CAAAHN010000011.1"/>
</dbReference>